<dbReference type="OrthoDB" id="9816557at2"/>
<dbReference type="GO" id="GO:0009253">
    <property type="term" value="P:peptidoglycan catabolic process"/>
    <property type="evidence" value="ECO:0007669"/>
    <property type="project" value="InterPro"/>
</dbReference>
<keyword evidence="1" id="KW-0732">Signal</keyword>
<dbReference type="Gene3D" id="3.40.80.10">
    <property type="entry name" value="Peptidoglycan recognition protein-like"/>
    <property type="match status" value="1"/>
</dbReference>
<dbReference type="AlphaFoldDB" id="I7KH23"/>
<feature type="domain" description="N-acetylmuramoyl-L-alanine amidase" evidence="2">
    <location>
        <begin position="64"/>
        <end position="206"/>
    </location>
</feature>
<feature type="chain" id="PRO_5009961872" evidence="1">
    <location>
        <begin position="28"/>
        <end position="405"/>
    </location>
</feature>
<organism evidence="3 4">
    <name type="scientific">Lactobacillus hominis DSM 23910 = CRBIP 24.179</name>
    <dbReference type="NCBI Taxonomy" id="1423758"/>
    <lineage>
        <taxon>Bacteria</taxon>
        <taxon>Bacillati</taxon>
        <taxon>Bacillota</taxon>
        <taxon>Bacilli</taxon>
        <taxon>Lactobacillales</taxon>
        <taxon>Lactobacillaceae</taxon>
        <taxon>Lactobacillus</taxon>
    </lineage>
</organism>
<dbReference type="SMART" id="SM00644">
    <property type="entry name" value="Ami_2"/>
    <property type="match status" value="1"/>
</dbReference>
<dbReference type="PATRIC" id="fig|1423758.3.peg.1049"/>
<sequence length="405" mass="45731">MKKITLLSATVLASLLIISNNQQKVHAATVQDARTTNVNQSSVNAYINNNKLPYSGVTDETAKSTFTRAGDYRNGKPEGIVIHETAKPNISAQQWADIYNKEWQKRQTYVHAFVDHKQVVQIAPTDKTVWGAGYYANQRFIQVELCEENNFEDFAQSLQNDATYVATLLHKYNLKPSLATSAQTGTIWSHHDVSRYLGDTTHTDPDDYFAKNNYSMAQFFDLIKQRYDELSPVVNKPVENSNIKSINDIAKITYDGPGKVAIWNDYGANKHVVKYLAKNTHWKVFKQATYNGRTWYNLGGNQWIDGQYVTLSNNSAPTISASKNNSSVTVGKGVTPINKVVSITYNGRGKVAVWSNFDETKHITGKYLARNTNWKAFKIATDSRGHKWYNLGGSQWIDSSYIREK</sequence>
<proteinExistence type="predicted"/>
<dbReference type="RefSeq" id="WP_008470631.1">
    <property type="nucleotide sequence ID" value="NZ_AYZP01000002.1"/>
</dbReference>
<dbReference type="STRING" id="1423758.FC41_GL001038"/>
<dbReference type="Pfam" id="PF01510">
    <property type="entry name" value="Amidase_2"/>
    <property type="match status" value="1"/>
</dbReference>
<comment type="caution">
    <text evidence="3">The sequence shown here is derived from an EMBL/GenBank/DDBJ whole genome shotgun (WGS) entry which is preliminary data.</text>
</comment>
<dbReference type="GO" id="GO:0008745">
    <property type="term" value="F:N-acetylmuramoyl-L-alanine amidase activity"/>
    <property type="evidence" value="ECO:0007669"/>
    <property type="project" value="InterPro"/>
</dbReference>
<evidence type="ECO:0000259" key="2">
    <source>
        <dbReference type="SMART" id="SM00644"/>
    </source>
</evidence>
<feature type="signal peptide" evidence="1">
    <location>
        <begin position="1"/>
        <end position="27"/>
    </location>
</feature>
<dbReference type="Proteomes" id="UP000009320">
    <property type="component" value="Unassembled WGS sequence"/>
</dbReference>
<protein>
    <submittedName>
        <fullName evidence="3">Autolysin, amidase</fullName>
    </submittedName>
</protein>
<keyword evidence="4" id="KW-1185">Reference proteome</keyword>
<dbReference type="EMBL" id="CAKE01000009">
    <property type="protein sequence ID" value="CCI81755.1"/>
    <property type="molecule type" value="Genomic_DNA"/>
</dbReference>
<name>I7KH23_9LACO</name>
<gene>
    <name evidence="3" type="ORF">BN55_00175</name>
</gene>
<accession>I7KH23</accession>
<dbReference type="eggNOG" id="COG5632">
    <property type="taxonomic scope" value="Bacteria"/>
</dbReference>
<dbReference type="SUPFAM" id="SSF55846">
    <property type="entry name" value="N-acetylmuramoyl-L-alanine amidase-like"/>
    <property type="match status" value="1"/>
</dbReference>
<dbReference type="CDD" id="cd06583">
    <property type="entry name" value="PGRP"/>
    <property type="match status" value="1"/>
</dbReference>
<evidence type="ECO:0000256" key="1">
    <source>
        <dbReference type="SAM" id="SignalP"/>
    </source>
</evidence>
<evidence type="ECO:0000313" key="4">
    <source>
        <dbReference type="Proteomes" id="UP000009320"/>
    </source>
</evidence>
<dbReference type="InterPro" id="IPR036505">
    <property type="entry name" value="Amidase/PGRP_sf"/>
</dbReference>
<evidence type="ECO:0000313" key="3">
    <source>
        <dbReference type="EMBL" id="CCI81755.1"/>
    </source>
</evidence>
<dbReference type="InterPro" id="IPR002502">
    <property type="entry name" value="Amidase_domain"/>
</dbReference>
<dbReference type="GeneID" id="82847999"/>
<reference evidence="3 4" key="1">
    <citation type="submission" date="2012-06" db="EMBL/GenBank/DDBJ databases">
        <title>Draft Genome Sequence of Lactobacillus hominis Strain CRBIP 24.179T, isolated from human intestine.</title>
        <authorList>
            <person name="Cousin S."/>
            <person name="Ma L."/>
            <person name="Bizet C."/>
            <person name="Loux V."/>
            <person name="Bouchier C."/>
            <person name="Clermont D."/>
            <person name="Creno S."/>
        </authorList>
    </citation>
    <scope>NUCLEOTIDE SEQUENCE [LARGE SCALE GENOMIC DNA]</scope>
    <source>
        <strain evidence="4">CRBIP 24.179T</strain>
    </source>
</reference>